<feature type="signal peptide" evidence="1">
    <location>
        <begin position="1"/>
        <end position="20"/>
    </location>
</feature>
<dbReference type="OrthoDB" id="6237231at2"/>
<name>A0A1G7CME3_9RHOB</name>
<dbReference type="SUPFAM" id="SSF159270">
    <property type="entry name" value="YmcC-like"/>
    <property type="match status" value="1"/>
</dbReference>
<dbReference type="InterPro" id="IPR021308">
    <property type="entry name" value="GfcB"/>
</dbReference>
<dbReference type="EMBL" id="FNAV01000003">
    <property type="protein sequence ID" value="SDE39910.1"/>
    <property type="molecule type" value="Genomic_DNA"/>
</dbReference>
<proteinExistence type="predicted"/>
<gene>
    <name evidence="2" type="ORF">SAMN04488105_103210</name>
</gene>
<keyword evidence="2" id="KW-0449">Lipoprotein</keyword>
<dbReference type="Gene3D" id="2.40.360.10">
    <property type="entry name" value="YmcC-like"/>
    <property type="match status" value="1"/>
</dbReference>
<keyword evidence="3" id="KW-1185">Reference proteome</keyword>
<organism evidence="2 3">
    <name type="scientific">Salipiger thiooxidans</name>
    <dbReference type="NCBI Taxonomy" id="282683"/>
    <lineage>
        <taxon>Bacteria</taxon>
        <taxon>Pseudomonadati</taxon>
        <taxon>Pseudomonadota</taxon>
        <taxon>Alphaproteobacteria</taxon>
        <taxon>Rhodobacterales</taxon>
        <taxon>Roseobacteraceae</taxon>
        <taxon>Salipiger</taxon>
    </lineage>
</organism>
<dbReference type="InterPro" id="IPR023373">
    <property type="entry name" value="YmcC_sf"/>
</dbReference>
<protein>
    <submittedName>
        <fullName evidence="2">Group 4 capsule polysaccharide lipoprotein gfcB, YjbF</fullName>
    </submittedName>
</protein>
<accession>A0A1G7CME3</accession>
<dbReference type="Proteomes" id="UP000198994">
    <property type="component" value="Unassembled WGS sequence"/>
</dbReference>
<dbReference type="PROSITE" id="PS51257">
    <property type="entry name" value="PROKAR_LIPOPROTEIN"/>
    <property type="match status" value="1"/>
</dbReference>
<reference evidence="3" key="1">
    <citation type="submission" date="2016-10" db="EMBL/GenBank/DDBJ databases">
        <authorList>
            <person name="Varghese N."/>
            <person name="Submissions S."/>
        </authorList>
    </citation>
    <scope>NUCLEOTIDE SEQUENCE [LARGE SCALE GENOMIC DNA]</scope>
    <source>
        <strain evidence="3">DSM 10146</strain>
    </source>
</reference>
<keyword evidence="1" id="KW-0732">Signal</keyword>
<evidence type="ECO:0000313" key="2">
    <source>
        <dbReference type="EMBL" id="SDE39910.1"/>
    </source>
</evidence>
<dbReference type="AlphaFoldDB" id="A0A1G7CME3"/>
<sequence length="223" mass="24136">MKFRMIPKLAGALGLVAAVAACSNDPYYNNPFAASYDVIFGGAGEPTPVTQEQIVQTLTSTDLPTVFLNIPERQSQTLLVRIEQNNGYDTYANAGRQAVIMRNGVIVGTRGFGGDLMSTDAGGVRDLVRGSRTGQATYIQRFLTAEDVTRTVTYRCGVEPDKPVDVSMGLVQGTAREVIAACESADGTPFVNYFVVDGNGDILASRQWLGEELGYVSMHRLRR</sequence>
<evidence type="ECO:0000256" key="1">
    <source>
        <dbReference type="SAM" id="SignalP"/>
    </source>
</evidence>
<dbReference type="Pfam" id="PF11102">
    <property type="entry name" value="YjbF"/>
    <property type="match status" value="1"/>
</dbReference>
<dbReference type="STRING" id="282683.SAMN04488105_103210"/>
<feature type="chain" id="PRO_5011455111" evidence="1">
    <location>
        <begin position="21"/>
        <end position="223"/>
    </location>
</feature>
<evidence type="ECO:0000313" key="3">
    <source>
        <dbReference type="Proteomes" id="UP000198994"/>
    </source>
</evidence>